<evidence type="ECO:0000256" key="6">
    <source>
        <dbReference type="ARBA" id="ARBA00034634"/>
    </source>
</evidence>
<dbReference type="InterPro" id="IPR049406">
    <property type="entry name" value="ZIP4_12_EF-hand"/>
</dbReference>
<proteinExistence type="inferred from homology"/>
<evidence type="ECO:0000256" key="11">
    <source>
        <dbReference type="SAM" id="Phobius"/>
    </source>
</evidence>
<evidence type="ECO:0000256" key="2">
    <source>
        <dbReference type="ARBA" id="ARBA00006939"/>
    </source>
</evidence>
<comment type="similarity">
    <text evidence="2">Belongs to the ZIP transporter (TC 2.A.5) family.</text>
</comment>
<feature type="domain" description="Zinc transporter ZIP4 N-terminal" evidence="12">
    <location>
        <begin position="110"/>
        <end position="276"/>
    </location>
</feature>
<feature type="region of interest" description="Disordered" evidence="10">
    <location>
        <begin position="10"/>
        <end position="29"/>
    </location>
</feature>
<name>A0A0P7XDV9_SCLFO</name>
<keyword evidence="3 11" id="KW-0812">Transmembrane</keyword>
<evidence type="ECO:0000259" key="12">
    <source>
        <dbReference type="Pfam" id="PF18292"/>
    </source>
</evidence>
<dbReference type="InterPro" id="IPR041137">
    <property type="entry name" value="ZIP4_N"/>
</dbReference>
<evidence type="ECO:0000256" key="3">
    <source>
        <dbReference type="ARBA" id="ARBA00022692"/>
    </source>
</evidence>
<comment type="caution">
    <text evidence="14">The sequence shown here is derived from an EMBL/GenBank/DDBJ whole genome shotgun (WGS) entry which is preliminary data.</text>
</comment>
<feature type="transmembrane region" description="Helical" evidence="11">
    <location>
        <begin position="496"/>
        <end position="513"/>
    </location>
</feature>
<dbReference type="GO" id="GO:0005886">
    <property type="term" value="C:plasma membrane"/>
    <property type="evidence" value="ECO:0007669"/>
    <property type="project" value="TreeGrafter"/>
</dbReference>
<feature type="transmembrane region" description="Helical" evidence="11">
    <location>
        <begin position="419"/>
        <end position="443"/>
    </location>
</feature>
<evidence type="ECO:0000259" key="13">
    <source>
        <dbReference type="Pfam" id="PF21116"/>
    </source>
</evidence>
<dbReference type="Pfam" id="PF02535">
    <property type="entry name" value="Zip"/>
    <property type="match status" value="1"/>
</dbReference>
<evidence type="ECO:0000256" key="7">
    <source>
        <dbReference type="ARBA" id="ARBA00040591"/>
    </source>
</evidence>
<gene>
    <name evidence="14" type="ORF">Z043_107397</name>
</gene>
<dbReference type="EMBL" id="JARO02002110">
    <property type="protein sequence ID" value="KPP73512.1"/>
    <property type="molecule type" value="Genomic_DNA"/>
</dbReference>
<feature type="transmembrane region" description="Helical" evidence="11">
    <location>
        <begin position="733"/>
        <end position="756"/>
    </location>
</feature>
<dbReference type="Pfam" id="PF18292">
    <property type="entry name" value="ZIP4_domain"/>
    <property type="match status" value="1"/>
</dbReference>
<evidence type="ECO:0000256" key="4">
    <source>
        <dbReference type="ARBA" id="ARBA00022989"/>
    </source>
</evidence>
<dbReference type="Proteomes" id="UP000034805">
    <property type="component" value="Unassembled WGS sequence"/>
</dbReference>
<dbReference type="AlphaFoldDB" id="A0A0P7XDV9"/>
<dbReference type="InterPro" id="IPR003689">
    <property type="entry name" value="ZIP"/>
</dbReference>
<keyword evidence="4 11" id="KW-1133">Transmembrane helix</keyword>
<evidence type="ECO:0000256" key="10">
    <source>
        <dbReference type="SAM" id="MobiDB-lite"/>
    </source>
</evidence>
<evidence type="ECO:0000256" key="5">
    <source>
        <dbReference type="ARBA" id="ARBA00023136"/>
    </source>
</evidence>
<dbReference type="GO" id="GO:0030003">
    <property type="term" value="P:intracellular monoatomic cation homeostasis"/>
    <property type="evidence" value="ECO:0007669"/>
    <property type="project" value="TreeGrafter"/>
</dbReference>
<accession>A0A0P7XDV9</accession>
<dbReference type="GO" id="GO:0140410">
    <property type="term" value="F:monoatomic cation:bicarbonate symporter activity"/>
    <property type="evidence" value="ECO:0007669"/>
    <property type="project" value="TreeGrafter"/>
</dbReference>
<dbReference type="STRING" id="113540.ENSSFOP00015002755"/>
<comment type="catalytic activity">
    <reaction evidence="6">
        <text>Zn(2+)(in) = Zn(2+)(out)</text>
        <dbReference type="Rhea" id="RHEA:29351"/>
        <dbReference type="ChEBI" id="CHEBI:29105"/>
    </reaction>
</comment>
<dbReference type="Pfam" id="PF21116">
    <property type="entry name" value="EF-hand_Zip"/>
    <property type="match status" value="1"/>
</dbReference>
<dbReference type="GO" id="GO:0071578">
    <property type="term" value="P:zinc ion import across plasma membrane"/>
    <property type="evidence" value="ECO:0007669"/>
    <property type="project" value="TreeGrafter"/>
</dbReference>
<evidence type="ECO:0000256" key="1">
    <source>
        <dbReference type="ARBA" id="ARBA00004141"/>
    </source>
</evidence>
<evidence type="ECO:0000313" key="15">
    <source>
        <dbReference type="Proteomes" id="UP000034805"/>
    </source>
</evidence>
<evidence type="ECO:0000256" key="8">
    <source>
        <dbReference type="ARBA" id="ARBA00042541"/>
    </source>
</evidence>
<feature type="transmembrane region" description="Helical" evidence="11">
    <location>
        <begin position="455"/>
        <end position="476"/>
    </location>
</feature>
<feature type="transmembrane region" description="Helical" evidence="11">
    <location>
        <begin position="700"/>
        <end position="721"/>
    </location>
</feature>
<organism evidence="14 15">
    <name type="scientific">Scleropages formosus</name>
    <name type="common">Asian bonytongue</name>
    <name type="synonym">Osteoglossum formosum</name>
    <dbReference type="NCBI Taxonomy" id="113540"/>
    <lineage>
        <taxon>Eukaryota</taxon>
        <taxon>Metazoa</taxon>
        <taxon>Chordata</taxon>
        <taxon>Craniata</taxon>
        <taxon>Vertebrata</taxon>
        <taxon>Euteleostomi</taxon>
        <taxon>Actinopterygii</taxon>
        <taxon>Neopterygii</taxon>
        <taxon>Teleostei</taxon>
        <taxon>Osteoglossocephala</taxon>
        <taxon>Osteoglossomorpha</taxon>
        <taxon>Osteoglossiformes</taxon>
        <taxon>Osteoglossidae</taxon>
        <taxon>Scleropages</taxon>
    </lineage>
</organism>
<evidence type="ECO:0000313" key="14">
    <source>
        <dbReference type="EMBL" id="KPP73512.1"/>
    </source>
</evidence>
<dbReference type="PANTHER" id="PTHR12191:SF4">
    <property type="entry name" value="ZINC TRANSPORTER ZIP12"/>
    <property type="match status" value="1"/>
</dbReference>
<feature type="domain" description="Zinc transporter ZIP4/12 EF-hand" evidence="13">
    <location>
        <begin position="284"/>
        <end position="400"/>
    </location>
</feature>
<evidence type="ECO:0000256" key="9">
    <source>
        <dbReference type="ARBA" id="ARBA00042971"/>
    </source>
</evidence>
<feature type="compositionally biased region" description="Polar residues" evidence="10">
    <location>
        <begin position="14"/>
        <end position="25"/>
    </location>
</feature>
<feature type="transmembrane region" description="Helical" evidence="11">
    <location>
        <begin position="672"/>
        <end position="694"/>
    </location>
</feature>
<dbReference type="GO" id="GO:0005385">
    <property type="term" value="F:zinc ion transmembrane transporter activity"/>
    <property type="evidence" value="ECO:0007669"/>
    <property type="project" value="TreeGrafter"/>
</dbReference>
<sequence>MRRNSLRAFLAVPRSSQTTPAPSTTRGKRLSPFPLLQRFIHPEGGQVSDQQLETSMAPRGWAMPLLVHLCCLMRALGAMGGREAGYMREALQALPLDDPVRLPRNQTGALVSSLLQTVQCPSRIGGTLDQCQQVRPWAMCLTADILLSVLEDDGRNYLTEEDFGRVSTVLLYYVVNMKDLCTSNSSVVPGDFQYYLSAVTSLHPQEDDDYLSPNETESVLRLINQHYQAGASSGQCVNASSLMEEVGVVDSRGADPSAVAKLAAAIVSHALLGRCFSKRDLPSPGFFIDHIFESLNRTTSLEVADLEALLYQVGVGGGGAYYHHSRGRWNTRSPVQRWTDAAESEICHQEPHDRSRDWTKVCFSANQLVEIFVLEPHPLISKEQFEQICPAIIQQMLDNACGFHEHPLHITPPSAVEKYGYSTAAVLLITLSSMAGTALVFFNTCQETYDMLLQLFVGLAVGTLSGDALLHLIPQILGLHNHSHQKDHYSMEGNDYLWKILGIVAGIYGFFLIERIFSFVMPAHSQARLYQGHLFRNERPGHSHDVPLELHCNAHSQRGKSISTMQLTIPVHFARVAQQGTLEESECTEIPSDEPEVCISPHPKRTGVPLLALMVTVGDSLHNFADGLVIGAAFSSSVETGTATTVAILCHEIPHEMGDFAVLLSSGLPVKVAVLMNFLSALTAFLGLYIGLFVSSDIEVQHWIFTVTAGIFLYLSLVEMLPEMSHVKTKRPWLMFLLQNVGLLLGWACLLVVAIFEHDLKF</sequence>
<protein>
    <recommendedName>
        <fullName evidence="7">Zinc transporter ZIP12</fullName>
    </recommendedName>
    <alternativeName>
        <fullName evidence="8">Solute carrier family 39 member 12</fullName>
    </alternativeName>
    <alternativeName>
        <fullName evidence="9">Zrt- and Irt-like protein 12</fullName>
    </alternativeName>
</protein>
<dbReference type="InterPro" id="IPR050799">
    <property type="entry name" value="ZIP_Transporter"/>
</dbReference>
<comment type="subcellular location">
    <subcellularLocation>
        <location evidence="1">Membrane</location>
        <topology evidence="1">Multi-pass membrane protein</topology>
    </subcellularLocation>
</comment>
<dbReference type="PANTHER" id="PTHR12191">
    <property type="entry name" value="SOLUTE CARRIER FAMILY 39"/>
    <property type="match status" value="1"/>
</dbReference>
<keyword evidence="5 11" id="KW-0472">Membrane</keyword>
<reference evidence="14 15" key="1">
    <citation type="submission" date="2015-08" db="EMBL/GenBank/DDBJ databases">
        <title>The genome of the Asian arowana (Scleropages formosus).</title>
        <authorList>
            <person name="Tan M.H."/>
            <person name="Gan H.M."/>
            <person name="Croft L.J."/>
            <person name="Austin C.M."/>
        </authorList>
    </citation>
    <scope>NUCLEOTIDE SEQUENCE [LARGE SCALE GENOMIC DNA]</scope>
    <source>
        <strain evidence="14">Aro1</strain>
    </source>
</reference>